<name>A0ABP0SIN1_9DINO</name>
<feature type="compositionally biased region" description="Basic and acidic residues" evidence="1">
    <location>
        <begin position="234"/>
        <end position="246"/>
    </location>
</feature>
<dbReference type="Proteomes" id="UP001642464">
    <property type="component" value="Unassembled WGS sequence"/>
</dbReference>
<feature type="region of interest" description="Disordered" evidence="1">
    <location>
        <begin position="234"/>
        <end position="254"/>
    </location>
</feature>
<evidence type="ECO:0000256" key="1">
    <source>
        <dbReference type="SAM" id="MobiDB-lite"/>
    </source>
</evidence>
<protein>
    <submittedName>
        <fullName evidence="2">Uncharacterized protein</fullName>
    </submittedName>
</protein>
<proteinExistence type="predicted"/>
<evidence type="ECO:0000313" key="2">
    <source>
        <dbReference type="EMBL" id="CAK9112141.1"/>
    </source>
</evidence>
<comment type="caution">
    <text evidence="2">The sequence shown here is derived from an EMBL/GenBank/DDBJ whole genome shotgun (WGS) entry which is preliminary data.</text>
</comment>
<reference evidence="2 3" key="1">
    <citation type="submission" date="2024-02" db="EMBL/GenBank/DDBJ databases">
        <authorList>
            <person name="Chen Y."/>
            <person name="Shah S."/>
            <person name="Dougan E. K."/>
            <person name="Thang M."/>
            <person name="Chan C."/>
        </authorList>
    </citation>
    <scope>NUCLEOTIDE SEQUENCE [LARGE SCALE GENOMIC DNA]</scope>
</reference>
<accession>A0ABP0SIN1</accession>
<dbReference type="EMBL" id="CAXAMM010043884">
    <property type="protein sequence ID" value="CAK9112141.1"/>
    <property type="molecule type" value="Genomic_DNA"/>
</dbReference>
<organism evidence="2 3">
    <name type="scientific">Durusdinium trenchii</name>
    <dbReference type="NCBI Taxonomy" id="1381693"/>
    <lineage>
        <taxon>Eukaryota</taxon>
        <taxon>Sar</taxon>
        <taxon>Alveolata</taxon>
        <taxon>Dinophyceae</taxon>
        <taxon>Suessiales</taxon>
        <taxon>Symbiodiniaceae</taxon>
        <taxon>Durusdinium</taxon>
    </lineage>
</organism>
<sequence>MRMLKEALAARLEGSGGLFAQQEETGQLEKDINLREHQLDNPEMVDMLLQRWFAQRSFCVKNVGDRRQLAETFWKVQRNSKRAQGRRYVPKKSIRGKLTSTASPLRSSSSLFVDKMETGAVEADLTTERGVLLEIKRAMIKLKRKCRVLEGQWVEVPRMTLPRLQKRCRVLQLKVDETFRQTEIIRKKLLEADERWTRMREGSEPTLLDLELEAWDIRVELAKSVIRWVRKDRKEAQARPEPHDLPGMDGQTSR</sequence>
<gene>
    <name evidence="2" type="ORF">SCF082_LOCUS52010</name>
</gene>
<evidence type="ECO:0000313" key="3">
    <source>
        <dbReference type="Proteomes" id="UP001642464"/>
    </source>
</evidence>
<keyword evidence="3" id="KW-1185">Reference proteome</keyword>